<proteinExistence type="predicted"/>
<dbReference type="InterPro" id="IPR012312">
    <property type="entry name" value="Hemerythrin-like"/>
</dbReference>
<dbReference type="Gene3D" id="1.20.120.520">
    <property type="entry name" value="nmb1532 protein domain like"/>
    <property type="match status" value="1"/>
</dbReference>
<evidence type="ECO:0000259" key="1">
    <source>
        <dbReference type="Pfam" id="PF01814"/>
    </source>
</evidence>
<dbReference type="RefSeq" id="WP_189675944.1">
    <property type="nucleotide sequence ID" value="NZ_BNAQ01000002.1"/>
</dbReference>
<comment type="caution">
    <text evidence="2">The sequence shown here is derived from an EMBL/GenBank/DDBJ whole genome shotgun (WGS) entry which is preliminary data.</text>
</comment>
<dbReference type="Pfam" id="PF01814">
    <property type="entry name" value="Hemerythrin"/>
    <property type="match status" value="1"/>
</dbReference>
<dbReference type="EMBL" id="BNAQ01000002">
    <property type="protein sequence ID" value="GHH15260.1"/>
    <property type="molecule type" value="Genomic_DNA"/>
</dbReference>
<gene>
    <name evidence="2" type="ORF">GCM10008023_17840</name>
</gene>
<accession>A0ABQ3LID7</accession>
<organism evidence="2 3">
    <name type="scientific">Sphingomonas glacialis</name>
    <dbReference type="NCBI Taxonomy" id="658225"/>
    <lineage>
        <taxon>Bacteria</taxon>
        <taxon>Pseudomonadati</taxon>
        <taxon>Pseudomonadota</taxon>
        <taxon>Alphaproteobacteria</taxon>
        <taxon>Sphingomonadales</taxon>
        <taxon>Sphingomonadaceae</taxon>
        <taxon>Sphingomonas</taxon>
    </lineage>
</organism>
<keyword evidence="3" id="KW-1185">Reference proteome</keyword>
<protein>
    <submittedName>
        <fullName evidence="2">Cation-binding protein</fullName>
    </submittedName>
</protein>
<feature type="domain" description="Hemerythrin-like" evidence="1">
    <location>
        <begin position="42"/>
        <end position="183"/>
    </location>
</feature>
<sequence>MILSPASVLLPDRTGLSDEIAYLRAAYPAAKWQSHRNYGELTAFWLHVHASLREQAARLDGMTASFREGRMAVGAFQAAVVPGLNHFLHHLSGHHGIEDQAYFPKFRALDPRMAAGFDVLESDHGIIHAGLEATLDAARTMLRAFGMPGDSRPAVDAYAGTSHILFAQLVRHLADEEEIVIPAMLEHGERRVS</sequence>
<reference evidence="3" key="1">
    <citation type="journal article" date="2019" name="Int. J. Syst. Evol. Microbiol.">
        <title>The Global Catalogue of Microorganisms (GCM) 10K type strain sequencing project: providing services to taxonomists for standard genome sequencing and annotation.</title>
        <authorList>
            <consortium name="The Broad Institute Genomics Platform"/>
            <consortium name="The Broad Institute Genome Sequencing Center for Infectious Disease"/>
            <person name="Wu L."/>
            <person name="Ma J."/>
        </authorList>
    </citation>
    <scope>NUCLEOTIDE SEQUENCE [LARGE SCALE GENOMIC DNA]</scope>
    <source>
        <strain evidence="3">CGMCC 1.8957</strain>
    </source>
</reference>
<evidence type="ECO:0000313" key="2">
    <source>
        <dbReference type="EMBL" id="GHH15260.1"/>
    </source>
</evidence>
<name>A0ABQ3LID7_9SPHN</name>
<dbReference type="Proteomes" id="UP000652430">
    <property type="component" value="Unassembled WGS sequence"/>
</dbReference>
<evidence type="ECO:0000313" key="3">
    <source>
        <dbReference type="Proteomes" id="UP000652430"/>
    </source>
</evidence>